<evidence type="ECO:0000256" key="1">
    <source>
        <dbReference type="SAM" id="MobiDB-lite"/>
    </source>
</evidence>
<dbReference type="EMBL" id="BSUL01000001">
    <property type="protein sequence ID" value="GMA28904.1"/>
    <property type="molecule type" value="Genomic_DNA"/>
</dbReference>
<feature type="compositionally biased region" description="Basic residues" evidence="1">
    <location>
        <begin position="154"/>
        <end position="163"/>
    </location>
</feature>
<dbReference type="AlphaFoldDB" id="A0AA37X9U5"/>
<proteinExistence type="predicted"/>
<evidence type="ECO:0000313" key="4">
    <source>
        <dbReference type="Proteomes" id="UP001157160"/>
    </source>
</evidence>
<feature type="transmembrane region" description="Helical" evidence="2">
    <location>
        <begin position="59"/>
        <end position="76"/>
    </location>
</feature>
<reference evidence="3 4" key="1">
    <citation type="journal article" date="2014" name="Int. J. Syst. Evol. Microbiol.">
        <title>Complete genome sequence of Corynebacterium casei LMG S-19264T (=DSM 44701T), isolated from a smear-ripened cheese.</title>
        <authorList>
            <consortium name="US DOE Joint Genome Institute (JGI-PGF)"/>
            <person name="Walter F."/>
            <person name="Albersmeier A."/>
            <person name="Kalinowski J."/>
            <person name="Ruckert C."/>
        </authorList>
    </citation>
    <scope>NUCLEOTIDE SEQUENCE [LARGE SCALE GENOMIC DNA]</scope>
    <source>
        <strain evidence="3 4">NBRC 112289</strain>
    </source>
</reference>
<feature type="region of interest" description="Disordered" evidence="1">
    <location>
        <begin position="126"/>
        <end position="174"/>
    </location>
</feature>
<feature type="compositionally biased region" description="Basic and acidic residues" evidence="1">
    <location>
        <begin position="142"/>
        <end position="153"/>
    </location>
</feature>
<comment type="caution">
    <text evidence="3">The sequence shown here is derived from an EMBL/GenBank/DDBJ whole genome shotgun (WGS) entry which is preliminary data.</text>
</comment>
<keyword evidence="2" id="KW-1133">Transmembrane helix</keyword>
<keyword evidence="2" id="KW-0472">Membrane</keyword>
<evidence type="ECO:0000313" key="3">
    <source>
        <dbReference type="EMBL" id="GMA28904.1"/>
    </source>
</evidence>
<protein>
    <submittedName>
        <fullName evidence="3">Uncharacterized protein</fullName>
    </submittedName>
</protein>
<evidence type="ECO:0000256" key="2">
    <source>
        <dbReference type="SAM" id="Phobius"/>
    </source>
</evidence>
<keyword evidence="4" id="KW-1185">Reference proteome</keyword>
<dbReference type="RefSeq" id="WP_284232517.1">
    <property type="nucleotide sequence ID" value="NZ_BSUL01000001.1"/>
</dbReference>
<sequence>MAEGDWIALPAAPKRAVEAVVHERSAQWRMFAYYAGFSVVAQVVTLLITWATGIEWNRALGAAVVLATLLVVWLVLRRQPDPPRALLADGSAWRVGERVRETEDVRRVVQIELPRRGDDPELWLRFGPVRPEGPLQLPRPPEPPRPRGRDRARPQPARHRPRPSARSARWGMSG</sequence>
<name>A0AA37X9U5_9MICO</name>
<accession>A0AA37X9U5</accession>
<organism evidence="3 4">
    <name type="scientific">Arenivirga flava</name>
    <dbReference type="NCBI Taxonomy" id="1930060"/>
    <lineage>
        <taxon>Bacteria</taxon>
        <taxon>Bacillati</taxon>
        <taxon>Actinomycetota</taxon>
        <taxon>Actinomycetes</taxon>
        <taxon>Micrococcales</taxon>
        <taxon>Microbacteriaceae</taxon>
        <taxon>Arenivirga</taxon>
    </lineage>
</organism>
<gene>
    <name evidence="3" type="ORF">GCM10025874_21570</name>
</gene>
<keyword evidence="2" id="KW-0812">Transmembrane</keyword>
<feature type="compositionally biased region" description="Low complexity" evidence="1">
    <location>
        <begin position="164"/>
        <end position="174"/>
    </location>
</feature>
<dbReference type="Proteomes" id="UP001157160">
    <property type="component" value="Unassembled WGS sequence"/>
</dbReference>
<feature type="transmembrane region" description="Helical" evidence="2">
    <location>
        <begin position="31"/>
        <end position="53"/>
    </location>
</feature>